<protein>
    <submittedName>
        <fullName evidence="1">HAD family hydrolase</fullName>
    </submittedName>
</protein>
<dbReference type="InterPro" id="IPR023214">
    <property type="entry name" value="HAD_sf"/>
</dbReference>
<dbReference type="InterPro" id="IPR006439">
    <property type="entry name" value="HAD-SF_hydro_IA"/>
</dbReference>
<dbReference type="PANTHER" id="PTHR43434">
    <property type="entry name" value="PHOSPHOGLYCOLATE PHOSPHATASE"/>
    <property type="match status" value="1"/>
</dbReference>
<sequence>MLPIALRTAPRALLLDFGGVLFQTAKRPEGRDELAASLADRLARAGSPVPAAVLRGSLDAGLAALKHWKHASSRRLEPREMGHREVVGDFLAADLPPAARAVLVAEAPEVLAELNVTLSVHTVRPGIRALLAEAQRRGIPLGIVSNAHSGRSHRQLLEAHGLADAFAAQVYSDEVGMRKPHPGMIDLACAALGVAPQEAWYVGDTQDRDVVAGRRAGVGAVVLTTSQHTDSPPFAVVDEADAVFATPAGLHEALAASTPGPLTEPAPAPAPRRGALLIDHGGVISTSERDEESLAEFGAHLSRLLDGEDAAVTPADALALVHAGRARHKDLKRHARSELDAGGANREITPVELWRDLVGAGLTPRQRAVLEAEAHDLTYRLGRAKSRRTLRPGVRELLEHCRDAGLPVVVVSNTISGRAVRDECAEHGLDRLIGAYVCSDENGHRKPDPRIVAEALRIADADPARVWFYGDKPANDAAAARAFGIAHRVIVRGGSTDDASVDASVQAGQTTHAVDGASDLLRLMRADSGARAAVPA</sequence>
<keyword evidence="1" id="KW-0378">Hydrolase</keyword>
<evidence type="ECO:0000313" key="2">
    <source>
        <dbReference type="Proteomes" id="UP001410795"/>
    </source>
</evidence>
<dbReference type="NCBIfam" id="TIGR01549">
    <property type="entry name" value="HAD-SF-IA-v1"/>
    <property type="match status" value="1"/>
</dbReference>
<dbReference type="SUPFAM" id="SSF56784">
    <property type="entry name" value="HAD-like"/>
    <property type="match status" value="2"/>
</dbReference>
<evidence type="ECO:0000313" key="1">
    <source>
        <dbReference type="EMBL" id="GAA3651787.1"/>
    </source>
</evidence>
<proteinExistence type="predicted"/>
<dbReference type="SFLD" id="SFLDS00003">
    <property type="entry name" value="Haloacid_Dehalogenase"/>
    <property type="match status" value="2"/>
</dbReference>
<dbReference type="GO" id="GO:0016787">
    <property type="term" value="F:hydrolase activity"/>
    <property type="evidence" value="ECO:0007669"/>
    <property type="project" value="UniProtKB-KW"/>
</dbReference>
<dbReference type="SFLD" id="SFLDG01129">
    <property type="entry name" value="C1.5:_HAD__Beta-PGM__Phosphata"/>
    <property type="match status" value="2"/>
</dbReference>
<dbReference type="Gene3D" id="3.40.50.1000">
    <property type="entry name" value="HAD superfamily/HAD-like"/>
    <property type="match status" value="2"/>
</dbReference>
<accession>A0ABP7B7E6</accession>
<organism evidence="1 2">
    <name type="scientific">Microbacterium marinilacus</name>
    <dbReference type="NCBI Taxonomy" id="415209"/>
    <lineage>
        <taxon>Bacteria</taxon>
        <taxon>Bacillati</taxon>
        <taxon>Actinomycetota</taxon>
        <taxon>Actinomycetes</taxon>
        <taxon>Micrococcales</taxon>
        <taxon>Microbacteriaceae</taxon>
        <taxon>Microbacterium</taxon>
    </lineage>
</organism>
<reference evidence="2" key="1">
    <citation type="journal article" date="2019" name="Int. J. Syst. Evol. Microbiol.">
        <title>The Global Catalogue of Microorganisms (GCM) 10K type strain sequencing project: providing services to taxonomists for standard genome sequencing and annotation.</title>
        <authorList>
            <consortium name="The Broad Institute Genomics Platform"/>
            <consortium name="The Broad Institute Genome Sequencing Center for Infectious Disease"/>
            <person name="Wu L."/>
            <person name="Ma J."/>
        </authorList>
    </citation>
    <scope>NUCLEOTIDE SEQUENCE [LARGE SCALE GENOMIC DNA]</scope>
    <source>
        <strain evidence="2">JCM 16546</strain>
    </source>
</reference>
<comment type="caution">
    <text evidence="1">The sequence shown here is derived from an EMBL/GenBank/DDBJ whole genome shotgun (WGS) entry which is preliminary data.</text>
</comment>
<dbReference type="RefSeq" id="WP_221855617.1">
    <property type="nucleotide sequence ID" value="NZ_BAAAYV010000005.1"/>
</dbReference>
<name>A0ABP7B7E6_9MICO</name>
<dbReference type="InterPro" id="IPR050155">
    <property type="entry name" value="HAD-like_hydrolase_sf"/>
</dbReference>
<dbReference type="PANTHER" id="PTHR43434:SF1">
    <property type="entry name" value="PHOSPHOGLYCOLATE PHOSPHATASE"/>
    <property type="match status" value="1"/>
</dbReference>
<gene>
    <name evidence="1" type="ORF">GCM10022202_09420</name>
</gene>
<dbReference type="Proteomes" id="UP001410795">
    <property type="component" value="Unassembled WGS sequence"/>
</dbReference>
<keyword evidence="2" id="KW-1185">Reference proteome</keyword>
<dbReference type="Pfam" id="PF00702">
    <property type="entry name" value="Hydrolase"/>
    <property type="match status" value="2"/>
</dbReference>
<dbReference type="EMBL" id="BAAAYV010000005">
    <property type="protein sequence ID" value="GAA3651787.1"/>
    <property type="molecule type" value="Genomic_DNA"/>
</dbReference>
<dbReference type="PRINTS" id="PR00413">
    <property type="entry name" value="HADHALOGNASE"/>
</dbReference>
<dbReference type="InterPro" id="IPR036412">
    <property type="entry name" value="HAD-like_sf"/>
</dbReference>